<dbReference type="PRINTS" id="PR00032">
    <property type="entry name" value="HTHARAC"/>
</dbReference>
<reference evidence="5 6" key="1">
    <citation type="submission" date="2019-12" db="EMBL/GenBank/DDBJ databases">
        <title>The genome of Stappia indica PHM037.</title>
        <authorList>
            <person name="Kacar D."/>
            <person name="Galan B."/>
            <person name="Canedo L."/>
            <person name="Rodriguez P."/>
            <person name="de la Calle F."/>
            <person name="Garcia J.L."/>
        </authorList>
    </citation>
    <scope>NUCLEOTIDE SEQUENCE [LARGE SCALE GENOMIC DNA]</scope>
    <source>
        <strain evidence="5 6">PHM037</strain>
    </source>
</reference>
<dbReference type="Gene3D" id="1.10.10.60">
    <property type="entry name" value="Homeodomain-like"/>
    <property type="match status" value="2"/>
</dbReference>
<dbReference type="EMBL" id="CP046908">
    <property type="protein sequence ID" value="QGZ33787.1"/>
    <property type="molecule type" value="Genomic_DNA"/>
</dbReference>
<evidence type="ECO:0000313" key="6">
    <source>
        <dbReference type="Proteomes" id="UP000435648"/>
    </source>
</evidence>
<dbReference type="InterPro" id="IPR020449">
    <property type="entry name" value="Tscrpt_reg_AraC-type_HTH"/>
</dbReference>
<dbReference type="Pfam" id="PF12833">
    <property type="entry name" value="HTH_18"/>
    <property type="match status" value="1"/>
</dbReference>
<evidence type="ECO:0000256" key="3">
    <source>
        <dbReference type="ARBA" id="ARBA00023163"/>
    </source>
</evidence>
<evidence type="ECO:0000256" key="1">
    <source>
        <dbReference type="ARBA" id="ARBA00023015"/>
    </source>
</evidence>
<feature type="domain" description="HTH araC/xylS-type" evidence="4">
    <location>
        <begin position="194"/>
        <end position="292"/>
    </location>
</feature>
<gene>
    <name evidence="5" type="ORF">GH266_04255</name>
</gene>
<proteinExistence type="predicted"/>
<dbReference type="Proteomes" id="UP000435648">
    <property type="component" value="Chromosome"/>
</dbReference>
<dbReference type="RefSeq" id="WP_158192793.1">
    <property type="nucleotide sequence ID" value="NZ_CP046908.1"/>
</dbReference>
<dbReference type="PANTHER" id="PTHR46796">
    <property type="entry name" value="HTH-TYPE TRANSCRIPTIONAL ACTIVATOR RHAS-RELATED"/>
    <property type="match status" value="1"/>
</dbReference>
<keyword evidence="1" id="KW-0805">Transcription regulation</keyword>
<dbReference type="OrthoDB" id="9793400at2"/>
<evidence type="ECO:0000256" key="2">
    <source>
        <dbReference type="ARBA" id="ARBA00023125"/>
    </source>
</evidence>
<organism evidence="5 6">
    <name type="scientific">Stappia indica</name>
    <dbReference type="NCBI Taxonomy" id="538381"/>
    <lineage>
        <taxon>Bacteria</taxon>
        <taxon>Pseudomonadati</taxon>
        <taxon>Pseudomonadota</taxon>
        <taxon>Alphaproteobacteria</taxon>
        <taxon>Hyphomicrobiales</taxon>
        <taxon>Stappiaceae</taxon>
        <taxon>Stappia</taxon>
    </lineage>
</organism>
<evidence type="ECO:0000259" key="4">
    <source>
        <dbReference type="PROSITE" id="PS01124"/>
    </source>
</evidence>
<keyword evidence="2" id="KW-0238">DNA-binding</keyword>
<keyword evidence="3" id="KW-0804">Transcription</keyword>
<dbReference type="InterPro" id="IPR018062">
    <property type="entry name" value="HTH_AraC-typ_CS"/>
</dbReference>
<dbReference type="InterPro" id="IPR009057">
    <property type="entry name" value="Homeodomain-like_sf"/>
</dbReference>
<accession>A0A857C4B6</accession>
<dbReference type="AlphaFoldDB" id="A0A857C4B6"/>
<dbReference type="KEGG" id="siw:GH266_04255"/>
<protein>
    <submittedName>
        <fullName evidence="5">Helix-turn-helix domain-containing protein</fullName>
    </submittedName>
</protein>
<dbReference type="InterPro" id="IPR018060">
    <property type="entry name" value="HTH_AraC"/>
</dbReference>
<dbReference type="PROSITE" id="PS01124">
    <property type="entry name" value="HTH_ARAC_FAMILY_2"/>
    <property type="match status" value="1"/>
</dbReference>
<name>A0A857C4B6_9HYPH</name>
<dbReference type="SMART" id="SM00342">
    <property type="entry name" value="HTH_ARAC"/>
    <property type="match status" value="1"/>
</dbReference>
<sequence length="304" mass="34598">MNAVAPSRDRLGCRATDLARDEELALNDVTFLRKTSCSATPVKVETPPTGQGLVLGMSLGDEHWRDIRAGKAAHRHHFQRNSLYLRDFEIAYRAELGGQFDFLLVEIPWERFLPQDETRPRVMPRRIDFETGTTDPTVTHLLSAIQPMLSGQQPRDQLFIDQVAEALVTYLRHRYARTSLPERPREHRPSPLIRQALEILRTSLDGNVSLDDIARRCNVSRSHFYQVFRQELGCTPHEWLVRTRLEQARALLRRPGLSLADIAAQCGFADQSHFTRAFGRRFGLSPGRWRAEHGAASSREPASG</sequence>
<dbReference type="PROSITE" id="PS00041">
    <property type="entry name" value="HTH_ARAC_FAMILY_1"/>
    <property type="match status" value="2"/>
</dbReference>
<dbReference type="GO" id="GO:0003700">
    <property type="term" value="F:DNA-binding transcription factor activity"/>
    <property type="evidence" value="ECO:0007669"/>
    <property type="project" value="InterPro"/>
</dbReference>
<dbReference type="InterPro" id="IPR050204">
    <property type="entry name" value="AraC_XylS_family_regulators"/>
</dbReference>
<dbReference type="SUPFAM" id="SSF46689">
    <property type="entry name" value="Homeodomain-like"/>
    <property type="match status" value="2"/>
</dbReference>
<dbReference type="GO" id="GO:0043565">
    <property type="term" value="F:sequence-specific DNA binding"/>
    <property type="evidence" value="ECO:0007669"/>
    <property type="project" value="InterPro"/>
</dbReference>
<dbReference type="PANTHER" id="PTHR46796:SF14">
    <property type="entry name" value="TRANSCRIPTIONAL REGULATORY PROTEIN"/>
    <property type="match status" value="1"/>
</dbReference>
<evidence type="ECO:0000313" key="5">
    <source>
        <dbReference type="EMBL" id="QGZ33787.1"/>
    </source>
</evidence>